<feature type="transmembrane region" description="Helical" evidence="1">
    <location>
        <begin position="56"/>
        <end position="72"/>
    </location>
</feature>
<feature type="transmembrane region" description="Helical" evidence="1">
    <location>
        <begin position="175"/>
        <end position="192"/>
    </location>
</feature>
<dbReference type="PANTHER" id="PTHR37490">
    <property type="entry name" value="EXPRESSED PROTEIN"/>
    <property type="match status" value="1"/>
</dbReference>
<protein>
    <recommendedName>
        <fullName evidence="2">Glycosyl transferase CAP10 domain-containing protein</fullName>
    </recommendedName>
</protein>
<comment type="caution">
    <text evidence="3">The sequence shown here is derived from an EMBL/GenBank/DDBJ whole genome shotgun (WGS) entry which is preliminary data.</text>
</comment>
<evidence type="ECO:0000313" key="3">
    <source>
        <dbReference type="EMBL" id="KAJ3110394.1"/>
    </source>
</evidence>
<dbReference type="InterPro" id="IPR006598">
    <property type="entry name" value="CAP10"/>
</dbReference>
<organism evidence="3 4">
    <name type="scientific">Physocladia obscura</name>
    <dbReference type="NCBI Taxonomy" id="109957"/>
    <lineage>
        <taxon>Eukaryota</taxon>
        <taxon>Fungi</taxon>
        <taxon>Fungi incertae sedis</taxon>
        <taxon>Chytridiomycota</taxon>
        <taxon>Chytridiomycota incertae sedis</taxon>
        <taxon>Chytridiomycetes</taxon>
        <taxon>Chytridiales</taxon>
        <taxon>Chytriomycetaceae</taxon>
        <taxon>Physocladia</taxon>
    </lineage>
</organism>
<name>A0AAD5XDF4_9FUNG</name>
<evidence type="ECO:0000259" key="2">
    <source>
        <dbReference type="Pfam" id="PF05686"/>
    </source>
</evidence>
<dbReference type="Proteomes" id="UP001211907">
    <property type="component" value="Unassembled WGS sequence"/>
</dbReference>
<reference evidence="3" key="1">
    <citation type="submission" date="2020-05" db="EMBL/GenBank/DDBJ databases">
        <title>Phylogenomic resolution of chytrid fungi.</title>
        <authorList>
            <person name="Stajich J.E."/>
            <person name="Amses K."/>
            <person name="Simmons R."/>
            <person name="Seto K."/>
            <person name="Myers J."/>
            <person name="Bonds A."/>
            <person name="Quandt C.A."/>
            <person name="Barry K."/>
            <person name="Liu P."/>
            <person name="Grigoriev I."/>
            <person name="Longcore J.E."/>
            <person name="James T.Y."/>
        </authorList>
    </citation>
    <scope>NUCLEOTIDE SEQUENCE</scope>
    <source>
        <strain evidence="3">JEL0513</strain>
    </source>
</reference>
<evidence type="ECO:0000256" key="1">
    <source>
        <dbReference type="SAM" id="Phobius"/>
    </source>
</evidence>
<feature type="non-terminal residue" evidence="3">
    <location>
        <position position="707"/>
    </location>
</feature>
<proteinExistence type="predicted"/>
<feature type="transmembrane region" description="Helical" evidence="1">
    <location>
        <begin position="84"/>
        <end position="104"/>
    </location>
</feature>
<feature type="transmembrane region" description="Helical" evidence="1">
    <location>
        <begin position="149"/>
        <end position="169"/>
    </location>
</feature>
<evidence type="ECO:0000313" key="4">
    <source>
        <dbReference type="Proteomes" id="UP001211907"/>
    </source>
</evidence>
<keyword evidence="1" id="KW-0472">Membrane</keyword>
<dbReference type="PANTHER" id="PTHR37490:SF1">
    <property type="entry name" value="GLYCOSYLTRANSFERASE 2-LIKE DOMAIN-CONTAINING PROTEIN"/>
    <property type="match status" value="1"/>
</dbReference>
<gene>
    <name evidence="3" type="ORF">HK100_003053</name>
</gene>
<dbReference type="EMBL" id="JADGJH010001734">
    <property type="protein sequence ID" value="KAJ3110394.1"/>
    <property type="molecule type" value="Genomic_DNA"/>
</dbReference>
<keyword evidence="4" id="KW-1185">Reference proteome</keyword>
<feature type="transmembrane region" description="Helical" evidence="1">
    <location>
        <begin position="124"/>
        <end position="142"/>
    </location>
</feature>
<sequence>TTKQESGVALLTLAVVKIKKNDGKLGISKMCLVFLGVVAGAATRPDDVGWPQIQKFAITAISIVFEAARLVFLQKYMRESKRNFVTALSYLALVCAAVNAFAYAVFEHSRFESEFFSRIGSSKIIISCSITILANVSAAFLVSHSYSLALNIFSVFKWILLIIAFVILNEETKSTIGYLQIIWFGTALICLIWRQVSTIQTHKLVFSLIILIFVPTFSLMLSHQNLVKSNAVFAQRVLTVDEFSPAYQALTYKYYPTIQEHDNASTRNYAKNYSINYSTMDIVISYYNENIQNLHHNLVNLMAIPAVWNRCPRVIVYVKGDEINLQYLQNATNASEIHVVSNIGREGHTYLRHIYERYNGKEGGLADYTLFLQGSPESFVPARLREGLEEGYTFRGQFLVSKSRVKRNKLGAYKKLLDMLEAGIADNIHKEAMFPWFQQQFKKSTPENPAFGHTLERSWDKETGFKGKMSRFDNIAMSHDSCRNSFPKLYYEVDRSWKFYKKRGISKSDLDALANEQNLRIVIKKNKLYIKAFENGFHTRTKAVAAAIHEAIMMSPEPIPDCEFVITTEDKGTGRPGLWALTRHNTDEMTWLYPDFGFFAWPEVGVDSYEGIREKAFEVETEIHSKKKKKIEKLLWRGAALTDSRKILLSMKDQEWADFQELNWRCIEQHNFDEHCKNHVDVKSIPDHCNYKFLMQTEGMTYSGRMK</sequence>
<feature type="domain" description="Glycosyl transferase CAP10" evidence="2">
    <location>
        <begin position="486"/>
        <end position="707"/>
    </location>
</feature>
<keyword evidence="1" id="KW-0812">Transmembrane</keyword>
<feature type="transmembrane region" description="Helical" evidence="1">
    <location>
        <begin position="204"/>
        <end position="221"/>
    </location>
</feature>
<accession>A0AAD5XDF4</accession>
<dbReference type="AlphaFoldDB" id="A0AAD5XDF4"/>
<feature type="transmembrane region" description="Helical" evidence="1">
    <location>
        <begin position="27"/>
        <end position="44"/>
    </location>
</feature>
<keyword evidence="1" id="KW-1133">Transmembrane helix</keyword>
<dbReference type="Pfam" id="PF05686">
    <property type="entry name" value="Glyco_transf_90"/>
    <property type="match status" value="1"/>
</dbReference>